<dbReference type="Pfam" id="PF13638">
    <property type="entry name" value="PIN_4"/>
    <property type="match status" value="1"/>
</dbReference>
<dbReference type="EMBL" id="RIAX01000018">
    <property type="protein sequence ID" value="RNF38263.1"/>
    <property type="molecule type" value="Genomic_DNA"/>
</dbReference>
<feature type="transmembrane region" description="Helical" evidence="1">
    <location>
        <begin position="98"/>
        <end position="114"/>
    </location>
</feature>
<name>A0A3M8P3I3_9BACL</name>
<sequence length="483" mass="54175">MPLMLVLLIALNLVGFENDKATFYTSVIIFLFMIYTSSLIHNNKTYYSRSSAVWLSIWFPGLGQFYLKQRVLGVIFFALFPIGLYAGIELGYSIGDRFLYLSVLTMLSAVFAYMSQVKEGGSASANTLQQQAVEKYQALTPLLQKGVAPALDTNVLMHDPLVLIALFRDSNAPLWISKQVFNELDGLKKNDNQSVKKRAQMGFDVIELFQSKNRLKLLDVPSYNSRERYGLSHSGDDRIAASYLNEIEKNQTPLVFYTNDKGARIIARSANLAVLELDGKPLKAAISGATAATKASYKTGLAKKRSLTDWRSFRLSNIYFPRIGALIKIGIAAFAINWLYGYIEDRPAVEGSETEQPVVWESPAFPFEELEVTDVKIEDAGERYRIEYEIINHGEDTIVLGYVAEDPEAERSIFRFTDYPDAITTKFHDGSEVKSMGGPEIEPKEKESMIFFESEPIDNLKSISMKIQHTGTGEVVDWSIGAK</sequence>
<feature type="domain" description="PIN" evidence="2">
    <location>
        <begin position="151"/>
        <end position="275"/>
    </location>
</feature>
<feature type="transmembrane region" description="Helical" evidence="1">
    <location>
        <begin position="319"/>
        <end position="340"/>
    </location>
</feature>
<evidence type="ECO:0000313" key="3">
    <source>
        <dbReference type="EMBL" id="RNF38263.1"/>
    </source>
</evidence>
<evidence type="ECO:0000313" key="4">
    <source>
        <dbReference type="Proteomes" id="UP000275473"/>
    </source>
</evidence>
<dbReference type="InterPro" id="IPR029060">
    <property type="entry name" value="PIN-like_dom_sf"/>
</dbReference>
<dbReference type="SUPFAM" id="SSF88723">
    <property type="entry name" value="PIN domain-like"/>
    <property type="match status" value="1"/>
</dbReference>
<comment type="caution">
    <text evidence="3">The sequence shown here is derived from an EMBL/GenBank/DDBJ whole genome shotgun (WGS) entry which is preliminary data.</text>
</comment>
<keyword evidence="4" id="KW-1185">Reference proteome</keyword>
<evidence type="ECO:0000259" key="2">
    <source>
        <dbReference type="Pfam" id="PF13638"/>
    </source>
</evidence>
<feature type="transmembrane region" description="Helical" evidence="1">
    <location>
        <begin position="74"/>
        <end position="92"/>
    </location>
</feature>
<proteinExistence type="predicted"/>
<keyword evidence="1" id="KW-0812">Transmembrane</keyword>
<protein>
    <recommendedName>
        <fullName evidence="2">PIN domain-containing protein</fullName>
    </recommendedName>
</protein>
<reference evidence="3 4" key="1">
    <citation type="journal article" date="2018" name="Int. J. Syst. Evol. Microbiol.">
        <title>Planococcus salinus sp. nov., a moderately halophilic bacterium isolated from a saline-alkali soil.</title>
        <authorList>
            <person name="Gan L."/>
        </authorList>
    </citation>
    <scope>NUCLEOTIDE SEQUENCE [LARGE SCALE GENOMIC DNA]</scope>
    <source>
        <strain evidence="3 4">LCB217</strain>
    </source>
</reference>
<gene>
    <name evidence="3" type="ORF">EEX84_15490</name>
</gene>
<evidence type="ECO:0000256" key="1">
    <source>
        <dbReference type="SAM" id="Phobius"/>
    </source>
</evidence>
<dbReference type="OrthoDB" id="2676585at2"/>
<dbReference type="RefSeq" id="WP_123166558.1">
    <property type="nucleotide sequence ID" value="NZ_RIAX01000018.1"/>
</dbReference>
<dbReference type="InterPro" id="IPR002716">
    <property type="entry name" value="PIN_dom"/>
</dbReference>
<organism evidence="3 4">
    <name type="scientific">Planococcus salinus</name>
    <dbReference type="NCBI Taxonomy" id="1848460"/>
    <lineage>
        <taxon>Bacteria</taxon>
        <taxon>Bacillati</taxon>
        <taxon>Bacillota</taxon>
        <taxon>Bacilli</taxon>
        <taxon>Bacillales</taxon>
        <taxon>Caryophanaceae</taxon>
        <taxon>Planococcus</taxon>
    </lineage>
</organism>
<feature type="transmembrane region" description="Helical" evidence="1">
    <location>
        <begin position="21"/>
        <end position="40"/>
    </location>
</feature>
<dbReference type="Gene3D" id="3.40.50.1010">
    <property type="entry name" value="5'-nuclease"/>
    <property type="match status" value="1"/>
</dbReference>
<dbReference type="Proteomes" id="UP000275473">
    <property type="component" value="Unassembled WGS sequence"/>
</dbReference>
<keyword evidence="1" id="KW-1133">Transmembrane helix</keyword>
<dbReference type="AlphaFoldDB" id="A0A3M8P3I3"/>
<keyword evidence="1" id="KW-0472">Membrane</keyword>
<accession>A0A3M8P3I3</accession>